<organism evidence="8 9">
    <name type="scientific">Hymenochirus boettgeri</name>
    <name type="common">Congo dwarf clawed frog</name>
    <dbReference type="NCBI Taxonomy" id="247094"/>
    <lineage>
        <taxon>Eukaryota</taxon>
        <taxon>Metazoa</taxon>
        <taxon>Chordata</taxon>
        <taxon>Craniata</taxon>
        <taxon>Vertebrata</taxon>
        <taxon>Euteleostomi</taxon>
        <taxon>Amphibia</taxon>
        <taxon>Batrachia</taxon>
        <taxon>Anura</taxon>
        <taxon>Pipoidea</taxon>
        <taxon>Pipidae</taxon>
        <taxon>Pipinae</taxon>
        <taxon>Hymenochirus</taxon>
    </lineage>
</organism>
<dbReference type="Pfam" id="PF13855">
    <property type="entry name" value="LRR_8"/>
    <property type="match status" value="4"/>
</dbReference>
<dbReference type="InterPro" id="IPR050541">
    <property type="entry name" value="LRR_TM_domain-containing"/>
</dbReference>
<dbReference type="SUPFAM" id="SSF52058">
    <property type="entry name" value="L domain-like"/>
    <property type="match status" value="1"/>
</dbReference>
<feature type="domain" description="LRRCT" evidence="7">
    <location>
        <begin position="359"/>
        <end position="408"/>
    </location>
</feature>
<evidence type="ECO:0000259" key="7">
    <source>
        <dbReference type="SMART" id="SM00082"/>
    </source>
</evidence>
<name>A0A8T2KJS9_9PIPI</name>
<feature type="domain" description="LRRNT" evidence="6">
    <location>
        <begin position="32"/>
        <end position="65"/>
    </location>
</feature>
<dbReference type="FunFam" id="3.80.10.10:FF:001367">
    <property type="entry name" value="Leucine-rich repeat-containing protein 70"/>
    <property type="match status" value="1"/>
</dbReference>
<accession>A0A8T2KJS9</accession>
<keyword evidence="2 5" id="KW-0732">Signal</keyword>
<dbReference type="InterPro" id="IPR001611">
    <property type="entry name" value="Leu-rich_rpt"/>
</dbReference>
<dbReference type="FunFam" id="3.80.10.10:FF:000082">
    <property type="entry name" value="Leucine-rich repeat-containing 24"/>
    <property type="match status" value="1"/>
</dbReference>
<reference evidence="8" key="1">
    <citation type="thesis" date="2020" institute="ProQuest LLC" country="789 East Eisenhower Parkway, Ann Arbor, MI, USA">
        <title>Comparative Genomics and Chromosome Evolution.</title>
        <authorList>
            <person name="Mudd A.B."/>
        </authorList>
    </citation>
    <scope>NUCLEOTIDE SEQUENCE</scope>
    <source>
        <strain evidence="8">Female2</strain>
        <tissue evidence="8">Blood</tissue>
    </source>
</reference>
<feature type="signal peptide" evidence="5">
    <location>
        <begin position="1"/>
        <end position="32"/>
    </location>
</feature>
<dbReference type="PANTHER" id="PTHR24369">
    <property type="entry name" value="ANTIGEN BSP, PUTATIVE-RELATED"/>
    <property type="match status" value="1"/>
</dbReference>
<keyword evidence="9" id="KW-1185">Reference proteome</keyword>
<evidence type="ECO:0000256" key="1">
    <source>
        <dbReference type="ARBA" id="ARBA00022614"/>
    </source>
</evidence>
<keyword evidence="3" id="KW-0677">Repeat</keyword>
<dbReference type="OrthoDB" id="6363818at2759"/>
<keyword evidence="4" id="KW-1133">Transmembrane helix</keyword>
<dbReference type="InterPro" id="IPR032675">
    <property type="entry name" value="LRR_dom_sf"/>
</dbReference>
<dbReference type="Pfam" id="PF01462">
    <property type="entry name" value="LRRNT"/>
    <property type="match status" value="1"/>
</dbReference>
<evidence type="ECO:0008006" key="10">
    <source>
        <dbReference type="Google" id="ProtNLM"/>
    </source>
</evidence>
<evidence type="ECO:0000313" key="8">
    <source>
        <dbReference type="EMBL" id="KAG8456572.1"/>
    </source>
</evidence>
<evidence type="ECO:0000313" key="9">
    <source>
        <dbReference type="Proteomes" id="UP000812440"/>
    </source>
</evidence>
<evidence type="ECO:0000256" key="3">
    <source>
        <dbReference type="ARBA" id="ARBA00022737"/>
    </source>
</evidence>
<dbReference type="SMART" id="SM00013">
    <property type="entry name" value="LRRNT"/>
    <property type="match status" value="1"/>
</dbReference>
<evidence type="ECO:0000256" key="2">
    <source>
        <dbReference type="ARBA" id="ARBA00022729"/>
    </source>
</evidence>
<dbReference type="GO" id="GO:0005886">
    <property type="term" value="C:plasma membrane"/>
    <property type="evidence" value="ECO:0007669"/>
    <property type="project" value="TreeGrafter"/>
</dbReference>
<dbReference type="InterPro" id="IPR000372">
    <property type="entry name" value="LRRNT"/>
</dbReference>
<evidence type="ECO:0000256" key="5">
    <source>
        <dbReference type="SAM" id="SignalP"/>
    </source>
</evidence>
<dbReference type="Proteomes" id="UP000812440">
    <property type="component" value="Chromosome 1"/>
</dbReference>
<feature type="chain" id="PRO_5035877212" description="Leucine-rich repeat-containing protein 70" evidence="5">
    <location>
        <begin position="33"/>
        <end position="611"/>
    </location>
</feature>
<dbReference type="PROSITE" id="PS51450">
    <property type="entry name" value="LRR"/>
    <property type="match status" value="2"/>
</dbReference>
<evidence type="ECO:0000259" key="6">
    <source>
        <dbReference type="SMART" id="SM00013"/>
    </source>
</evidence>
<dbReference type="AlphaFoldDB" id="A0A8T2KJS9"/>
<dbReference type="PANTHER" id="PTHR24369:SF211">
    <property type="entry name" value="LEUCINE-RICH REPEAT-CONTAINING PROTEIN 15-LIKE"/>
    <property type="match status" value="1"/>
</dbReference>
<dbReference type="InterPro" id="IPR000483">
    <property type="entry name" value="Cys-rich_flank_reg_C"/>
</dbReference>
<dbReference type="SMART" id="SM00082">
    <property type="entry name" value="LRRCT"/>
    <property type="match status" value="1"/>
</dbReference>
<dbReference type="EMBL" id="JAACNH010000001">
    <property type="protein sequence ID" value="KAG8456572.1"/>
    <property type="molecule type" value="Genomic_DNA"/>
</dbReference>
<keyword evidence="4" id="KW-0812">Transmembrane</keyword>
<proteinExistence type="predicted"/>
<dbReference type="FunFam" id="3.80.10.10:FF:001164">
    <property type="entry name" value="GH01279p"/>
    <property type="match status" value="1"/>
</dbReference>
<sequence length="611" mass="69383">MKSKYEGVHGFLSFTFLLGFVLLLLLESQTFSCPTVCQVCTGRQVNCRGLGLTYIPRSFPKTTSLIYLSGNKITHINGSDFNELDKLAVLYLDNSSISYIHPKAFGSLKKLYYLYLNDNFLKLLEPGAFEGLFSLNYLHLQHNQITFLPLGLFGPLTAVRYLTLLRNQICVLESDVFTGMFSLRTLNLAKNNISLISDAAFRDLENLEHLYLEWNCLTQTPSNALGHLKNLKKLSLSSNPLGSIHNFAFKGLDSLQYLFLENANIHVIDEKSFFGLNNLKQLILSKNILSVLESKMFNYLNHLMYLQLDKNSIFTISENTFEEMVSLKVLNLAFNNLTFLQPKVLQPLISLTHFQATHNPWDCSCRMAEIRNFLLSSSFTFSIHCQNPPRLRGRPLRNIKRSELEDCFSTNSLPPPKPVEFSTTVMFYRRMENTVYNPHSEANGISASREFSHDGSIRHDVLETTTSLYLLSGEIPRLLAPVNLTKEVDGLLPADAIVTVSLKPFVVCQQQISSMTQSFHILLSFFICSCIIIIFLIIKVVQLKKRLVPSENQGDNVLEYYSCYQSGRYLPTDPLRITPQGPLPSPEIDIIRPLKQSDNQTQVILFEHSAL</sequence>
<dbReference type="Gene3D" id="3.80.10.10">
    <property type="entry name" value="Ribonuclease Inhibitor"/>
    <property type="match status" value="2"/>
</dbReference>
<feature type="transmembrane region" description="Helical" evidence="4">
    <location>
        <begin position="519"/>
        <end position="538"/>
    </location>
</feature>
<dbReference type="InterPro" id="IPR003591">
    <property type="entry name" value="Leu-rich_rpt_typical-subtyp"/>
</dbReference>
<gene>
    <name evidence="8" type="ORF">GDO86_002379</name>
</gene>
<protein>
    <recommendedName>
        <fullName evidence="10">Leucine-rich repeat-containing protein 70</fullName>
    </recommendedName>
</protein>
<keyword evidence="4" id="KW-0472">Membrane</keyword>
<comment type="caution">
    <text evidence="8">The sequence shown here is derived from an EMBL/GenBank/DDBJ whole genome shotgun (WGS) entry which is preliminary data.</text>
</comment>
<dbReference type="SMART" id="SM00369">
    <property type="entry name" value="LRR_TYP"/>
    <property type="match status" value="11"/>
</dbReference>
<evidence type="ECO:0000256" key="4">
    <source>
        <dbReference type="SAM" id="Phobius"/>
    </source>
</evidence>
<keyword evidence="1" id="KW-0433">Leucine-rich repeat</keyword>
<dbReference type="SMART" id="SM00365">
    <property type="entry name" value="LRR_SD22"/>
    <property type="match status" value="6"/>
</dbReference>